<feature type="coiled-coil region" evidence="7">
    <location>
        <begin position="363"/>
        <end position="399"/>
    </location>
</feature>
<evidence type="ECO:0000256" key="3">
    <source>
        <dbReference type="ARBA" id="ARBA00022896"/>
    </source>
</evidence>
<gene>
    <name evidence="10" type="primary">Aste57867_9421</name>
    <name evidence="9" type="ORF">As57867_009385</name>
    <name evidence="10" type="ORF">ASTE57867_9421</name>
</gene>
<dbReference type="PANTHER" id="PTHR12907">
    <property type="entry name" value="EGL NINE HOMOLOG-RELATED"/>
    <property type="match status" value="1"/>
</dbReference>
<accession>A0A485KN58</accession>
<keyword evidence="6" id="KW-0408">Iron</keyword>
<dbReference type="GO" id="GO:0008198">
    <property type="term" value="F:ferrous iron binding"/>
    <property type="evidence" value="ECO:0007669"/>
    <property type="project" value="TreeGrafter"/>
</dbReference>
<keyword evidence="3" id="KW-0847">Vitamin C</keyword>
<proteinExistence type="predicted"/>
<evidence type="ECO:0000256" key="1">
    <source>
        <dbReference type="ARBA" id="ARBA00001961"/>
    </source>
</evidence>
<dbReference type="OrthoDB" id="76265at2759"/>
<evidence type="ECO:0000313" key="9">
    <source>
        <dbReference type="EMBL" id="KAF0700035.1"/>
    </source>
</evidence>
<evidence type="ECO:0000256" key="7">
    <source>
        <dbReference type="SAM" id="Coils"/>
    </source>
</evidence>
<reference evidence="9" key="2">
    <citation type="submission" date="2019-06" db="EMBL/GenBank/DDBJ databases">
        <title>Genomics analysis of Aphanomyces spp. identifies a new class of oomycete effector associated with host adaptation.</title>
        <authorList>
            <person name="Gaulin E."/>
        </authorList>
    </citation>
    <scope>NUCLEOTIDE SEQUENCE</scope>
    <source>
        <strain evidence="9">CBS 578.67</strain>
    </source>
</reference>
<evidence type="ECO:0000256" key="6">
    <source>
        <dbReference type="ARBA" id="ARBA00023004"/>
    </source>
</evidence>
<dbReference type="GO" id="GO:0071456">
    <property type="term" value="P:cellular response to hypoxia"/>
    <property type="evidence" value="ECO:0007669"/>
    <property type="project" value="TreeGrafter"/>
</dbReference>
<evidence type="ECO:0000259" key="8">
    <source>
        <dbReference type="PROSITE" id="PS51471"/>
    </source>
</evidence>
<evidence type="ECO:0000256" key="5">
    <source>
        <dbReference type="ARBA" id="ARBA00023002"/>
    </source>
</evidence>
<dbReference type="EMBL" id="VJMH01005141">
    <property type="protein sequence ID" value="KAF0700035.1"/>
    <property type="molecule type" value="Genomic_DNA"/>
</dbReference>
<dbReference type="Pfam" id="PF13640">
    <property type="entry name" value="2OG-FeII_Oxy_3"/>
    <property type="match status" value="1"/>
</dbReference>
<dbReference type="InterPro" id="IPR051559">
    <property type="entry name" value="HIF_prolyl_hydroxylases"/>
</dbReference>
<dbReference type="Proteomes" id="UP000332933">
    <property type="component" value="Unassembled WGS sequence"/>
</dbReference>
<evidence type="ECO:0000256" key="4">
    <source>
        <dbReference type="ARBA" id="ARBA00022964"/>
    </source>
</evidence>
<dbReference type="SUPFAM" id="SSF52047">
    <property type="entry name" value="RNI-like"/>
    <property type="match status" value="1"/>
</dbReference>
<dbReference type="GO" id="GO:0031543">
    <property type="term" value="F:peptidyl-proline dioxygenase activity"/>
    <property type="evidence" value="ECO:0007669"/>
    <property type="project" value="TreeGrafter"/>
</dbReference>
<dbReference type="PANTHER" id="PTHR12907:SF26">
    <property type="entry name" value="HIF PROLYL HYDROXYLASE, ISOFORM C"/>
    <property type="match status" value="1"/>
</dbReference>
<dbReference type="AlphaFoldDB" id="A0A485KN58"/>
<dbReference type="Gene3D" id="3.80.10.10">
    <property type="entry name" value="Ribonuclease Inhibitor"/>
    <property type="match status" value="1"/>
</dbReference>
<organism evidence="10 11">
    <name type="scientific">Aphanomyces stellatus</name>
    <dbReference type="NCBI Taxonomy" id="120398"/>
    <lineage>
        <taxon>Eukaryota</taxon>
        <taxon>Sar</taxon>
        <taxon>Stramenopiles</taxon>
        <taxon>Oomycota</taxon>
        <taxon>Saprolegniomycetes</taxon>
        <taxon>Saprolegniales</taxon>
        <taxon>Verrucalvaceae</taxon>
        <taxon>Aphanomyces</taxon>
    </lineage>
</organism>
<name>A0A485KN58_9STRA</name>
<dbReference type="InterPro" id="IPR006620">
    <property type="entry name" value="Pro_4_hyd_alph"/>
</dbReference>
<evidence type="ECO:0000313" key="10">
    <source>
        <dbReference type="EMBL" id="VFT86301.1"/>
    </source>
</evidence>
<dbReference type="SMART" id="SM00702">
    <property type="entry name" value="P4Hc"/>
    <property type="match status" value="1"/>
</dbReference>
<keyword evidence="4" id="KW-0223">Dioxygenase</keyword>
<keyword evidence="2" id="KW-0479">Metal-binding</keyword>
<keyword evidence="5" id="KW-0560">Oxidoreductase</keyword>
<dbReference type="InterPro" id="IPR032675">
    <property type="entry name" value="LRR_dom_sf"/>
</dbReference>
<protein>
    <submittedName>
        <fullName evidence="10">Aste57867_9421 protein</fullName>
    </submittedName>
</protein>
<dbReference type="InterPro" id="IPR005123">
    <property type="entry name" value="Oxoglu/Fe-dep_dioxygenase_dom"/>
</dbReference>
<dbReference type="Gene3D" id="2.60.120.620">
    <property type="entry name" value="q2cbj1_9rhob like domain"/>
    <property type="match status" value="1"/>
</dbReference>
<feature type="domain" description="Fe2OG dioxygenase" evidence="8">
    <location>
        <begin position="546"/>
        <end position="647"/>
    </location>
</feature>
<evidence type="ECO:0000256" key="2">
    <source>
        <dbReference type="ARBA" id="ARBA00022723"/>
    </source>
</evidence>
<keyword evidence="7" id="KW-0175">Coiled coil</keyword>
<dbReference type="GO" id="GO:0031418">
    <property type="term" value="F:L-ascorbic acid binding"/>
    <property type="evidence" value="ECO:0007669"/>
    <property type="project" value="UniProtKB-KW"/>
</dbReference>
<evidence type="ECO:0000313" key="11">
    <source>
        <dbReference type="Proteomes" id="UP000332933"/>
    </source>
</evidence>
<dbReference type="InterPro" id="IPR044862">
    <property type="entry name" value="Pro_4_hyd_alph_FE2OG_OXY"/>
</dbReference>
<comment type="cofactor">
    <cofactor evidence="1">
        <name>L-ascorbate</name>
        <dbReference type="ChEBI" id="CHEBI:38290"/>
    </cofactor>
</comment>
<dbReference type="PROSITE" id="PS51471">
    <property type="entry name" value="FE2OG_OXY"/>
    <property type="match status" value="1"/>
</dbReference>
<reference evidence="10 11" key="1">
    <citation type="submission" date="2019-03" db="EMBL/GenBank/DDBJ databases">
        <authorList>
            <person name="Gaulin E."/>
            <person name="Dumas B."/>
        </authorList>
    </citation>
    <scope>NUCLEOTIDE SEQUENCE [LARGE SCALE GENOMIC DNA]</scope>
    <source>
        <strain evidence="10">CBS 568.67</strain>
    </source>
</reference>
<sequence>MSAGPCVGTQAFRQLDDMLFACTVVDVAYDEFHHPIAWTIQYIDDNNVEKVTDLHELNFNVKQVVVNQQRHGIFHQVFAQLLSYWTPWDHLTVYRLLCKQCYEATMRVSVWRSLNLSIAPHPVSIERYLNLVLNRFVRHDAWGEMPVKALVEELFLDGLPVTDQDLWGLLRQTPQLKSLSLVGCPHVSFHIFPICESLQSTLALESIDLYLTSVQNSGAMVLQNKFRRDIAVSPSHLVPFHAPSFEQFQVDAWGPTRLFVDKDRLLQDDNAAWPVDQRGILFDWPSAILPVFLLESPPTPYIFKSMASGDRFLRHMSRHVWSPQQKKLASLLAQPSVAMPPPKREDPLDIQAKQVFASLQAWKSSLEAQVRELTAAVAKAKSEHEVAQCEYEHAELQRRLVERSANRAVLALSMGQATVDPPTRTIVNKPGDLKLPPLPTDDAIAALATTLELDHFVIFDNFLGHDMALALHETLDNLHTYGPFPFERGVLAGGKTGRNLRYEMPAIRGDDVLWLDGTEDGCPEILVQTLRQLDRLVLERLVNTELSECALMRKKVMLTCYPGEGAAYVKHCDNPNGNGRKLTVILYLNPYWTPADGGALWLHHGDTRHTVEPLLDRLLLFYSDKRNPHEVQPTTAKRFAMTVWYMDWDEYMQTQVFLEDDNTERSKIEAEIKKFKART</sequence>
<keyword evidence="11" id="KW-1185">Reference proteome</keyword>
<dbReference type="EMBL" id="CAADRA010005162">
    <property type="protein sequence ID" value="VFT86301.1"/>
    <property type="molecule type" value="Genomic_DNA"/>
</dbReference>